<proteinExistence type="predicted"/>
<dbReference type="Proteomes" id="UP000253426">
    <property type="component" value="Unassembled WGS sequence"/>
</dbReference>
<reference evidence="1 2" key="1">
    <citation type="submission" date="2018-06" db="EMBL/GenBank/DDBJ databases">
        <title>Genomic Encyclopedia of Type Strains, Phase IV (KMG-IV): sequencing the most valuable type-strain genomes for metagenomic binning, comparative biology and taxonomic classification.</title>
        <authorList>
            <person name="Goeker M."/>
        </authorList>
    </citation>
    <scope>NUCLEOTIDE SEQUENCE [LARGE SCALE GENOMIC DNA]</scope>
    <source>
        <strain evidence="1 2">DSM 25532</strain>
    </source>
</reference>
<evidence type="ECO:0000313" key="2">
    <source>
        <dbReference type="Proteomes" id="UP000253426"/>
    </source>
</evidence>
<accession>A0A366HRW8</accession>
<name>A0A366HRW8_9BACT</name>
<evidence type="ECO:0000313" key="1">
    <source>
        <dbReference type="EMBL" id="RBP46422.1"/>
    </source>
</evidence>
<organism evidence="1 2">
    <name type="scientific">Roseimicrobium gellanilyticum</name>
    <dbReference type="NCBI Taxonomy" id="748857"/>
    <lineage>
        <taxon>Bacteria</taxon>
        <taxon>Pseudomonadati</taxon>
        <taxon>Verrucomicrobiota</taxon>
        <taxon>Verrucomicrobiia</taxon>
        <taxon>Verrucomicrobiales</taxon>
        <taxon>Verrucomicrobiaceae</taxon>
        <taxon>Roseimicrobium</taxon>
    </lineage>
</organism>
<keyword evidence="2" id="KW-1185">Reference proteome</keyword>
<dbReference type="EMBL" id="QNRR01000002">
    <property type="protein sequence ID" value="RBP46422.1"/>
    <property type="molecule type" value="Genomic_DNA"/>
</dbReference>
<comment type="caution">
    <text evidence="1">The sequence shown here is derived from an EMBL/GenBank/DDBJ whole genome shotgun (WGS) entry which is preliminary data.</text>
</comment>
<gene>
    <name evidence="1" type="ORF">DES53_102813</name>
</gene>
<sequence>MSSSSSKPSVTCWSLAVLSVPFLYLLSVPVVSGIMLEPQWVTRSTFKGTAFVADGWMLNEMPPGWLQAYRRPYHWLTYNTPLRIPLEGYSDWCWRMLEKKSP</sequence>
<protein>
    <submittedName>
        <fullName evidence="1">Uncharacterized protein</fullName>
    </submittedName>
</protein>
<dbReference type="AlphaFoldDB" id="A0A366HRW8"/>